<organism evidence="1 2">
    <name type="scientific">Pseudomonas putida S13.1.2</name>
    <dbReference type="NCBI Taxonomy" id="1384061"/>
    <lineage>
        <taxon>Bacteria</taxon>
        <taxon>Pseudomonadati</taxon>
        <taxon>Pseudomonadota</taxon>
        <taxon>Gammaproteobacteria</taxon>
        <taxon>Pseudomonadales</taxon>
        <taxon>Pseudomonadaceae</taxon>
        <taxon>Pseudomonas</taxon>
    </lineage>
</organism>
<dbReference type="EMBL" id="CP010979">
    <property type="protein sequence ID" value="AJQ48796.1"/>
    <property type="molecule type" value="Genomic_DNA"/>
</dbReference>
<dbReference type="Proteomes" id="UP000033260">
    <property type="component" value="Chromosome"/>
</dbReference>
<dbReference type="AlphaFoldDB" id="A0AAU8SAI3"/>
<accession>A0AAU8SAI3</accession>
<name>A0AAU8SAI3_PSEPU</name>
<protein>
    <submittedName>
        <fullName evidence="1">Uncharacterized protein</fullName>
    </submittedName>
</protein>
<evidence type="ECO:0000313" key="2">
    <source>
        <dbReference type="Proteomes" id="UP000033260"/>
    </source>
</evidence>
<evidence type="ECO:0000313" key="1">
    <source>
        <dbReference type="EMBL" id="AJQ48796.1"/>
    </source>
</evidence>
<reference evidence="1 2" key="1">
    <citation type="submission" date="2015-02" db="EMBL/GenBank/DDBJ databases">
        <title>Complete Genome Sequencing of Pseudomonas putida S13.1.2.</title>
        <authorList>
            <person name="Chong T.M."/>
            <person name="Chan K.G."/>
            <person name="Dessaux Y."/>
        </authorList>
    </citation>
    <scope>NUCLEOTIDE SEQUENCE [LARGE SCALE GENOMIC DNA]</scope>
    <source>
        <strain evidence="1 2">S13.1.2</strain>
    </source>
</reference>
<gene>
    <name evidence="1" type="ORF">N805_16955</name>
</gene>
<proteinExistence type="predicted"/>
<sequence length="96" mass="10278">MLTLLQRRDHTRLQTPFGDLQVTVQAIYQINQQALFLQLTLANRAPQGNAGNGVVNGQLAITAGISDAELGLIGSQGVVEQFADSFHPVHSLRGGI</sequence>